<accession>A0ABW2AXQ8</accession>
<evidence type="ECO:0000313" key="3">
    <source>
        <dbReference type="Proteomes" id="UP001596356"/>
    </source>
</evidence>
<dbReference type="SUPFAM" id="SSF46785">
    <property type="entry name" value="Winged helix' DNA-binding domain"/>
    <property type="match status" value="1"/>
</dbReference>
<sequence>MAALTPLAIAMLALLRERPMHPYEMHQTLLERHQDRVLKIRPGSLYHTVERLLSDGLVAVNSVEREGNRPERTTYRILPAGERALTDRVADLLREWGTDYPSFPVAIGEVHFLPREVAISSLKERMAAIETDLVMIESGQQAARTRGVDPVVLLSGSYLHQMFSAEHEWLARTIELIETEEYSWPNN</sequence>
<proteinExistence type="predicted"/>
<keyword evidence="3" id="KW-1185">Reference proteome</keyword>
<evidence type="ECO:0000259" key="1">
    <source>
        <dbReference type="Pfam" id="PF03551"/>
    </source>
</evidence>
<dbReference type="InterPro" id="IPR036388">
    <property type="entry name" value="WH-like_DNA-bd_sf"/>
</dbReference>
<comment type="caution">
    <text evidence="2">The sequence shown here is derived from an EMBL/GenBank/DDBJ whole genome shotgun (WGS) entry which is preliminary data.</text>
</comment>
<protein>
    <submittedName>
        <fullName evidence="2">PadR family transcriptional regulator</fullName>
    </submittedName>
</protein>
<organism evidence="2 3">
    <name type="scientific">Branchiibius cervicis</name>
    <dbReference type="NCBI Taxonomy" id="908252"/>
    <lineage>
        <taxon>Bacteria</taxon>
        <taxon>Bacillati</taxon>
        <taxon>Actinomycetota</taxon>
        <taxon>Actinomycetes</taxon>
        <taxon>Micrococcales</taxon>
        <taxon>Dermacoccaceae</taxon>
        <taxon>Branchiibius</taxon>
    </lineage>
</organism>
<dbReference type="RefSeq" id="WP_377824671.1">
    <property type="nucleotide sequence ID" value="NZ_JBHSWJ010000002.1"/>
</dbReference>
<dbReference type="InterPro" id="IPR036390">
    <property type="entry name" value="WH_DNA-bd_sf"/>
</dbReference>
<name>A0ABW2AXQ8_9MICO</name>
<dbReference type="Pfam" id="PF03551">
    <property type="entry name" value="PadR"/>
    <property type="match status" value="1"/>
</dbReference>
<dbReference type="EMBL" id="JBHSWJ010000002">
    <property type="protein sequence ID" value="MFC6715508.1"/>
    <property type="molecule type" value="Genomic_DNA"/>
</dbReference>
<dbReference type="PANTHER" id="PTHR33169">
    <property type="entry name" value="PADR-FAMILY TRANSCRIPTIONAL REGULATOR"/>
    <property type="match status" value="1"/>
</dbReference>
<evidence type="ECO:0000313" key="2">
    <source>
        <dbReference type="EMBL" id="MFC6715508.1"/>
    </source>
</evidence>
<feature type="domain" description="Transcription regulator PadR N-terminal" evidence="1">
    <location>
        <begin position="11"/>
        <end position="86"/>
    </location>
</feature>
<dbReference type="InterPro" id="IPR052509">
    <property type="entry name" value="Metal_resp_DNA-bind_regulator"/>
</dbReference>
<dbReference type="InterPro" id="IPR005149">
    <property type="entry name" value="Tscrpt_reg_PadR_N"/>
</dbReference>
<dbReference type="Gene3D" id="1.10.10.10">
    <property type="entry name" value="Winged helix-like DNA-binding domain superfamily/Winged helix DNA-binding domain"/>
    <property type="match status" value="1"/>
</dbReference>
<dbReference type="Proteomes" id="UP001596356">
    <property type="component" value="Unassembled WGS sequence"/>
</dbReference>
<gene>
    <name evidence="2" type="ORF">ACFQBT_17470</name>
</gene>
<dbReference type="PANTHER" id="PTHR33169:SF27">
    <property type="entry name" value="TRANSCRIPTIONAL REGULATOR PADR FAMILY PROTEIN"/>
    <property type="match status" value="1"/>
</dbReference>
<reference evidence="3" key="1">
    <citation type="journal article" date="2019" name="Int. J. Syst. Evol. Microbiol.">
        <title>The Global Catalogue of Microorganisms (GCM) 10K type strain sequencing project: providing services to taxonomists for standard genome sequencing and annotation.</title>
        <authorList>
            <consortium name="The Broad Institute Genomics Platform"/>
            <consortium name="The Broad Institute Genome Sequencing Center for Infectious Disease"/>
            <person name="Wu L."/>
            <person name="Ma J."/>
        </authorList>
    </citation>
    <scope>NUCLEOTIDE SEQUENCE [LARGE SCALE GENOMIC DNA]</scope>
    <source>
        <strain evidence="3">NBRC 106593</strain>
    </source>
</reference>